<comment type="caution">
    <text evidence="2">The sequence shown here is derived from an EMBL/GenBank/DDBJ whole genome shotgun (WGS) entry which is preliminary data.</text>
</comment>
<dbReference type="PANTHER" id="PTHR23355">
    <property type="entry name" value="RIBONUCLEASE"/>
    <property type="match status" value="1"/>
</dbReference>
<organism evidence="2 3">
    <name type="scientific">Saccharopolyspora rectivirgula</name>
    <dbReference type="NCBI Taxonomy" id="28042"/>
    <lineage>
        <taxon>Bacteria</taxon>
        <taxon>Bacillati</taxon>
        <taxon>Actinomycetota</taxon>
        <taxon>Actinomycetes</taxon>
        <taxon>Pseudonocardiales</taxon>
        <taxon>Pseudonocardiaceae</taxon>
        <taxon>Saccharopolyspora</taxon>
    </lineage>
</organism>
<proteinExistence type="predicted"/>
<dbReference type="SMART" id="SM00955">
    <property type="entry name" value="RNB"/>
    <property type="match status" value="1"/>
</dbReference>
<dbReference type="GO" id="GO:0000932">
    <property type="term" value="C:P-body"/>
    <property type="evidence" value="ECO:0007669"/>
    <property type="project" value="TreeGrafter"/>
</dbReference>
<dbReference type="EMBL" id="JNVU01000013">
    <property type="protein sequence ID" value="KEI45351.1"/>
    <property type="molecule type" value="Genomic_DNA"/>
</dbReference>
<dbReference type="InterPro" id="IPR001900">
    <property type="entry name" value="RNase_II/R"/>
</dbReference>
<dbReference type="InterPro" id="IPR012340">
    <property type="entry name" value="NA-bd_OB-fold"/>
</dbReference>
<dbReference type="Pfam" id="PF18614">
    <property type="entry name" value="RNase_II_C_S1"/>
    <property type="match status" value="1"/>
</dbReference>
<dbReference type="SUPFAM" id="SSF50249">
    <property type="entry name" value="Nucleic acid-binding proteins"/>
    <property type="match status" value="1"/>
</dbReference>
<evidence type="ECO:0000259" key="1">
    <source>
        <dbReference type="SMART" id="SM00955"/>
    </source>
</evidence>
<dbReference type="RefSeq" id="WP_029720613.1">
    <property type="nucleotide sequence ID" value="NZ_JAJUIW010000010.1"/>
</dbReference>
<gene>
    <name evidence="2" type="ORF">GU90_04375</name>
</gene>
<dbReference type="InterPro" id="IPR040596">
    <property type="entry name" value="RNase_II_C_S1"/>
</dbReference>
<name>A0A073B1B6_9PSEU</name>
<protein>
    <submittedName>
        <fullName evidence="2">Ribonuclease II</fullName>
    </submittedName>
</protein>
<dbReference type="GO" id="GO:0000175">
    <property type="term" value="F:3'-5'-RNA exonuclease activity"/>
    <property type="evidence" value="ECO:0007669"/>
    <property type="project" value="TreeGrafter"/>
</dbReference>
<sequence>MAAAESPPGGTGVAAAEQTTLDFSGVRAELGLPTGYPDAALAEVKQRLGRPLTGNYWDAADLPLVTIDPPGAKDLDQAVLVRRRRRGYRVHYAIADVAAFIAPGGVLDAESRRRGQTIYLPDGQVPLHPPLLAEDAASLLPGKVRPAVLWTFDLDSDGVPVRVDLTRALVRSVAQLDYATVQRSLQLRMPHPSVELLPEVGRLRRAQALRRGAIELGLPEQQVEPDGKGGWRLTLRPRLVIETWNAEVSLLTGMCAAEMMVSAGIGVLRTVPAPEPETVDRLRKSANRIGVHWPEEIPPAAVLAGLDPVRPEALAVHAAATRLLRGAGYTAFGDGAPANTAHAGIGASYAHVTAPLRRLVDRYCTEVCLAISAGREVPSWVTETLAELPSLMGNSDRVASQAERACIAQTQAWSLAGRVGEVFPATVLRAANGEAGEIFIADPPVIARCTGEGLGEGQRTRVRLVEADPTRREVSFEVV</sequence>
<dbReference type="Proteomes" id="UP000031419">
    <property type="component" value="Unassembled WGS sequence"/>
</dbReference>
<dbReference type="PANTHER" id="PTHR23355:SF42">
    <property type="entry name" value="RIBONUCLEASE II, CHLOROPLASTIC_MITOCHONDRIAL"/>
    <property type="match status" value="1"/>
</dbReference>
<dbReference type="eggNOG" id="COG0557">
    <property type="taxonomic scope" value="Bacteria"/>
</dbReference>
<dbReference type="GO" id="GO:0003723">
    <property type="term" value="F:RNA binding"/>
    <property type="evidence" value="ECO:0007669"/>
    <property type="project" value="InterPro"/>
</dbReference>
<dbReference type="STRING" id="28042.GU90_04375"/>
<evidence type="ECO:0000313" key="3">
    <source>
        <dbReference type="Proteomes" id="UP000031419"/>
    </source>
</evidence>
<dbReference type="InterPro" id="IPR050180">
    <property type="entry name" value="RNR_Ribonuclease"/>
</dbReference>
<accession>A0A073B1B6</accession>
<dbReference type="OrthoDB" id="5800376at2"/>
<reference evidence="2 3" key="1">
    <citation type="submission" date="2014-06" db="EMBL/GenBank/DDBJ databases">
        <title>Saccharopolyspora rectivirgula DSM-43113 Genome sequencing.</title>
        <authorList>
            <person name="Barrera C."/>
            <person name="Millon L."/>
            <person name="Rognon B."/>
            <person name="Zaugg C."/>
            <person name="Monod M."/>
        </authorList>
    </citation>
    <scope>NUCLEOTIDE SEQUENCE [LARGE SCALE GENOMIC DNA]</scope>
    <source>
        <strain evidence="2 3">DSM 43113</strain>
    </source>
</reference>
<dbReference type="GO" id="GO:0006402">
    <property type="term" value="P:mRNA catabolic process"/>
    <property type="evidence" value="ECO:0007669"/>
    <property type="project" value="TreeGrafter"/>
</dbReference>
<dbReference type="AlphaFoldDB" id="A0A073B1B6"/>
<evidence type="ECO:0000313" key="2">
    <source>
        <dbReference type="EMBL" id="KEI45351.1"/>
    </source>
</evidence>
<keyword evidence="3" id="KW-1185">Reference proteome</keyword>
<dbReference type="Pfam" id="PF00773">
    <property type="entry name" value="RNB"/>
    <property type="match status" value="1"/>
</dbReference>
<feature type="domain" description="RNB" evidence="1">
    <location>
        <begin position="56"/>
        <end position="374"/>
    </location>
</feature>